<organism evidence="1 2">
    <name type="scientific">Amycolatopsis antarctica</name>
    <dbReference type="NCBI Taxonomy" id="1854586"/>
    <lineage>
        <taxon>Bacteria</taxon>
        <taxon>Bacillati</taxon>
        <taxon>Actinomycetota</taxon>
        <taxon>Actinomycetes</taxon>
        <taxon>Pseudonocardiales</taxon>
        <taxon>Pseudonocardiaceae</taxon>
        <taxon>Amycolatopsis</taxon>
    </lineage>
</organism>
<sequence>MTDLHDDVSPAAVVAGMDATDVLSPLLAAAREQTEASGLTVFPDLPEIKASNVVDVFADRMDVAEFVNLAATVGCRLLYVRDERFRAAEVDDAIEEEGDVPDAAALRKAAARFDGNIVRFEVAFWFDGIWHRWQTDAPFHDPLEDLIDNIDNDSNRPRPHHTAEWQLSQEEHDRLVQGLLDDREFLTGPRHRRHRLREEHPLLAPLMEAGPPKSHAVWRIVQEATERVDELREQAARELRTRLPELAQQLGRTTEYRATRTRKLRLQVAAEFLTEHSGGYPMPTALRDEIVELAQQPPDEGNASLF</sequence>
<dbReference type="OrthoDB" id="9894368at2"/>
<protein>
    <submittedName>
        <fullName evidence="1">Uncharacterized protein</fullName>
    </submittedName>
</protein>
<dbReference type="Proteomes" id="UP000242444">
    <property type="component" value="Unassembled WGS sequence"/>
</dbReference>
<comment type="caution">
    <text evidence="1">The sequence shown here is derived from an EMBL/GenBank/DDBJ whole genome shotgun (WGS) entry which is preliminary data.</text>
</comment>
<accession>A0A263CZ44</accession>
<dbReference type="InParanoid" id="A0A263CZ44"/>
<dbReference type="EMBL" id="NKYE01000018">
    <property type="protein sequence ID" value="OZM70687.1"/>
    <property type="molecule type" value="Genomic_DNA"/>
</dbReference>
<gene>
    <name evidence="1" type="ORF">CFN78_23730</name>
</gene>
<keyword evidence="2" id="KW-1185">Reference proteome</keyword>
<proteinExistence type="predicted"/>
<dbReference type="RefSeq" id="WP_094865097.1">
    <property type="nucleotide sequence ID" value="NZ_NKYE01000018.1"/>
</dbReference>
<dbReference type="AlphaFoldDB" id="A0A263CZ44"/>
<name>A0A263CZ44_9PSEU</name>
<evidence type="ECO:0000313" key="2">
    <source>
        <dbReference type="Proteomes" id="UP000242444"/>
    </source>
</evidence>
<evidence type="ECO:0000313" key="1">
    <source>
        <dbReference type="EMBL" id="OZM70687.1"/>
    </source>
</evidence>
<reference evidence="1 2" key="1">
    <citation type="submission" date="2017-07" db="EMBL/GenBank/DDBJ databases">
        <title>Amycolatopsis antarcticus sp. nov., isolated from the surface of an Antarcticus brown macroalga.</title>
        <authorList>
            <person name="Wang J."/>
            <person name="Leiva S."/>
            <person name="Huang J."/>
            <person name="Huang Y."/>
        </authorList>
    </citation>
    <scope>NUCLEOTIDE SEQUENCE [LARGE SCALE GENOMIC DNA]</scope>
    <source>
        <strain evidence="1 2">AU-G6</strain>
    </source>
</reference>